<dbReference type="EMBL" id="ML143405">
    <property type="protein sequence ID" value="TBU30570.1"/>
    <property type="molecule type" value="Genomic_DNA"/>
</dbReference>
<reference evidence="1" key="1">
    <citation type="submission" date="2019-01" db="EMBL/GenBank/DDBJ databases">
        <title>Draft genome sequences of three monokaryotic isolates of the white-rot basidiomycete fungus Dichomitus squalens.</title>
        <authorList>
            <consortium name="DOE Joint Genome Institute"/>
            <person name="Lopez S.C."/>
            <person name="Andreopoulos B."/>
            <person name="Pangilinan J."/>
            <person name="Lipzen A."/>
            <person name="Riley R."/>
            <person name="Ahrendt S."/>
            <person name="Ng V."/>
            <person name="Barry K."/>
            <person name="Daum C."/>
            <person name="Grigoriev I.V."/>
            <person name="Hilden K.S."/>
            <person name="Makela M.R."/>
            <person name="de Vries R.P."/>
        </authorList>
    </citation>
    <scope>NUCLEOTIDE SEQUENCE [LARGE SCALE GENOMIC DNA]</scope>
    <source>
        <strain evidence="1">OM18370.1</strain>
    </source>
</reference>
<proteinExistence type="predicted"/>
<evidence type="ECO:0000313" key="1">
    <source>
        <dbReference type="EMBL" id="TBU30570.1"/>
    </source>
</evidence>
<name>A0A4Q9MRS1_9APHY</name>
<dbReference type="AlphaFoldDB" id="A0A4Q9MRS1"/>
<gene>
    <name evidence="1" type="ORF">BD311DRAFT_219124</name>
</gene>
<protein>
    <submittedName>
        <fullName evidence="1">Uncharacterized protein</fullName>
    </submittedName>
</protein>
<accession>A0A4Q9MRS1</accession>
<organism evidence="1">
    <name type="scientific">Dichomitus squalens</name>
    <dbReference type="NCBI Taxonomy" id="114155"/>
    <lineage>
        <taxon>Eukaryota</taxon>
        <taxon>Fungi</taxon>
        <taxon>Dikarya</taxon>
        <taxon>Basidiomycota</taxon>
        <taxon>Agaricomycotina</taxon>
        <taxon>Agaricomycetes</taxon>
        <taxon>Polyporales</taxon>
        <taxon>Polyporaceae</taxon>
        <taxon>Dichomitus</taxon>
    </lineage>
</organism>
<sequence>MHANVILSSSQVFLPHLGSWIATTESQSWQHPGSDFAESASQCRFAVECFACCYIYRVDPRCRQDFTFNSRIPYLDVAFACTREPNAALRQLSNDQG</sequence>
<dbReference type="Proteomes" id="UP000292957">
    <property type="component" value="Unassembled WGS sequence"/>
</dbReference>